<protein>
    <submittedName>
        <fullName evidence="1">LPS export ABC transporter periplasmic protein LptC</fullName>
    </submittedName>
</protein>
<dbReference type="PROSITE" id="PS51257">
    <property type="entry name" value="PROKAR_LIPOPROTEIN"/>
    <property type="match status" value="1"/>
</dbReference>
<dbReference type="NCBIfam" id="TIGR04409">
    <property type="entry name" value="LptC_YrbK"/>
    <property type="match status" value="1"/>
</dbReference>
<accession>A0A660SEF2</accession>
<evidence type="ECO:0000313" key="2">
    <source>
        <dbReference type="Proteomes" id="UP000271125"/>
    </source>
</evidence>
<dbReference type="Proteomes" id="UP000271125">
    <property type="component" value="Unassembled WGS sequence"/>
</dbReference>
<dbReference type="GO" id="GO:0015221">
    <property type="term" value="F:lipopolysaccharide transmembrane transporter activity"/>
    <property type="evidence" value="ECO:0007669"/>
    <property type="project" value="InterPro"/>
</dbReference>
<reference evidence="1 2" key="1">
    <citation type="submission" date="2018-06" db="EMBL/GenBank/DDBJ databases">
        <title>Extensive metabolic versatility and redundancy in microbially diverse, dynamic hydrothermal sediments.</title>
        <authorList>
            <person name="Dombrowski N."/>
            <person name="Teske A."/>
            <person name="Baker B.J."/>
        </authorList>
    </citation>
    <scope>NUCLEOTIDE SEQUENCE [LARGE SCALE GENOMIC DNA]</scope>
    <source>
        <strain evidence="1">B10_G13</strain>
    </source>
</reference>
<dbReference type="GO" id="GO:0005886">
    <property type="term" value="C:plasma membrane"/>
    <property type="evidence" value="ECO:0007669"/>
    <property type="project" value="InterPro"/>
</dbReference>
<sequence>MRRLYILFLLISIFIVVSCNDNENSTTDTNLEYLSGFQITTTKAGHKEWSLVAEKALQKGQDTLIILFNFKLTFFENDSFKSNLVADSGLFFPNKGNLYAFKNVHVLTKDSVKLLTDSLFWDNEDKKLHAPGKIELIRSNFILLGSDLQSNNDLDEIVIKHVEGKKKL</sequence>
<gene>
    <name evidence="1" type="primary">lptC</name>
    <name evidence="1" type="ORF">DRP43_05385</name>
</gene>
<dbReference type="EMBL" id="QNBD01000257">
    <property type="protein sequence ID" value="RKX68596.1"/>
    <property type="molecule type" value="Genomic_DNA"/>
</dbReference>
<dbReference type="Pfam" id="PF06835">
    <property type="entry name" value="LptC"/>
    <property type="match status" value="1"/>
</dbReference>
<organism evidence="1 2">
    <name type="scientific">candidate division TA06 bacterium</name>
    <dbReference type="NCBI Taxonomy" id="2250710"/>
    <lineage>
        <taxon>Bacteria</taxon>
        <taxon>Bacteria division TA06</taxon>
    </lineage>
</organism>
<dbReference type="InterPro" id="IPR010664">
    <property type="entry name" value="LipoPS_assembly_LptC-rel"/>
</dbReference>
<dbReference type="AlphaFoldDB" id="A0A660SEF2"/>
<comment type="caution">
    <text evidence="1">The sequence shown here is derived from an EMBL/GenBank/DDBJ whole genome shotgun (WGS) entry which is preliminary data.</text>
</comment>
<proteinExistence type="predicted"/>
<evidence type="ECO:0000313" key="1">
    <source>
        <dbReference type="EMBL" id="RKX68596.1"/>
    </source>
</evidence>
<name>A0A660SEF2_UNCT6</name>
<dbReference type="InterPro" id="IPR026265">
    <property type="entry name" value="LptC"/>
</dbReference>
<dbReference type="Gene3D" id="2.60.450.10">
    <property type="entry name" value="Lipopolysaccharide (LPS) transport protein A like domain"/>
    <property type="match status" value="1"/>
</dbReference>